<organism evidence="1 2">
    <name type="scientific">Ideonella oryzae</name>
    <dbReference type="NCBI Taxonomy" id="2937441"/>
    <lineage>
        <taxon>Bacteria</taxon>
        <taxon>Pseudomonadati</taxon>
        <taxon>Pseudomonadota</taxon>
        <taxon>Betaproteobacteria</taxon>
        <taxon>Burkholderiales</taxon>
        <taxon>Sphaerotilaceae</taxon>
        <taxon>Ideonella</taxon>
    </lineage>
</organism>
<keyword evidence="2" id="KW-1185">Reference proteome</keyword>
<protein>
    <submittedName>
        <fullName evidence="1">MSMEG_0570 family nitrogen starvation response protein</fullName>
    </submittedName>
</protein>
<proteinExistence type="predicted"/>
<dbReference type="EMBL" id="JAMXMC010000001">
    <property type="protein sequence ID" value="MCO5975162.1"/>
    <property type="molecule type" value="Genomic_DNA"/>
</dbReference>
<name>A0ABT1BIB5_9BURK</name>
<dbReference type="RefSeq" id="WP_252767618.1">
    <property type="nucleotide sequence ID" value="NZ_JAMXMC010000001.1"/>
</dbReference>
<gene>
    <name evidence="1" type="ORF">M0L44_00300</name>
</gene>
<reference evidence="1 2" key="1">
    <citation type="submission" date="2022-06" db="EMBL/GenBank/DDBJ databases">
        <title>Ideonella sp. NS12-5 Genome sequencing and assembly.</title>
        <authorList>
            <person name="Jung Y."/>
        </authorList>
    </citation>
    <scope>NUCLEOTIDE SEQUENCE [LARGE SCALE GENOMIC DNA]</scope>
    <source>
        <strain evidence="1 2">NS12-5</strain>
    </source>
</reference>
<evidence type="ECO:0000313" key="1">
    <source>
        <dbReference type="EMBL" id="MCO5975162.1"/>
    </source>
</evidence>
<dbReference type="InterPro" id="IPR023846">
    <property type="entry name" value="CHP04042_MSMEG0570"/>
</dbReference>
<dbReference type="Proteomes" id="UP001204851">
    <property type="component" value="Unassembled WGS sequence"/>
</dbReference>
<comment type="caution">
    <text evidence="1">The sequence shown here is derived from an EMBL/GenBank/DDBJ whole genome shotgun (WGS) entry which is preliminary data.</text>
</comment>
<dbReference type="NCBIfam" id="TIGR04042">
    <property type="entry name" value="MSMEG_0570_fam"/>
    <property type="match status" value="1"/>
</dbReference>
<sequence length="97" mass="10780">MPAMHYTLRWPDASETTAYSPSLIIQDYFEPGRAYRLDDFAQRLQAATAIANERVQAKFGFVCSRANDQQATLLARIAQFAPQPEAEVTVLAFGPAD</sequence>
<accession>A0ABT1BIB5</accession>
<evidence type="ECO:0000313" key="2">
    <source>
        <dbReference type="Proteomes" id="UP001204851"/>
    </source>
</evidence>